<evidence type="ECO:0000313" key="2">
    <source>
        <dbReference type="EMBL" id="MCB7388848.1"/>
    </source>
</evidence>
<dbReference type="InterPro" id="IPR050312">
    <property type="entry name" value="IolE/XylAMocC-like"/>
</dbReference>
<sequence length="320" mass="36703">MFKIKQSMDAVNYGGYFHEGGPLTMKEIIDKAAEFGYEAVDIWPHKPLMYPGDWSKEERSELLRYAKDRGIKFAAVDACTNFMRSDHALVPDVEKELAYLKECCELAEDMECPTVRIMPAFIGYFWSEYSNLGYCQTALTARSMEVSKQEDYYREWNHVREGIREAAEMAKNYKVVLALQGHPPVVNCVDDLFEMVEEVGMENVKIGLDLPLFDHQTEEFIYKTVRRAGKNMAHSHTLGVAIKYGPSDSVYATEEVVPGDGIENWVPFFKACKEIGYEGYFAYEQCAPFFVKGHKKPTVEDVDMRQKKGFAFIKSLEEQI</sequence>
<name>A0ABS8DK78_9FIRM</name>
<dbReference type="Proteomes" id="UP001299546">
    <property type="component" value="Unassembled WGS sequence"/>
</dbReference>
<keyword evidence="2" id="KW-0413">Isomerase</keyword>
<reference evidence="2 3" key="1">
    <citation type="submission" date="2021-10" db="EMBL/GenBank/DDBJ databases">
        <title>Collection of gut derived symbiotic bacterial strains cultured from healthy donors.</title>
        <authorList>
            <person name="Lin H."/>
            <person name="Littmann E."/>
            <person name="Kohout C."/>
            <person name="Pamer E.G."/>
        </authorList>
    </citation>
    <scope>NUCLEOTIDE SEQUENCE [LARGE SCALE GENOMIC DNA]</scope>
    <source>
        <strain evidence="2 3">DFI.1.165</strain>
    </source>
</reference>
<protein>
    <submittedName>
        <fullName evidence="2">Sugar phosphate isomerase/epimerase</fullName>
    </submittedName>
</protein>
<dbReference type="Gene3D" id="3.20.20.150">
    <property type="entry name" value="Divalent-metal-dependent TIM barrel enzymes"/>
    <property type="match status" value="1"/>
</dbReference>
<gene>
    <name evidence="2" type="ORF">LIZ65_16290</name>
</gene>
<keyword evidence="3" id="KW-1185">Reference proteome</keyword>
<dbReference type="GO" id="GO:0016853">
    <property type="term" value="F:isomerase activity"/>
    <property type="evidence" value="ECO:0007669"/>
    <property type="project" value="UniProtKB-KW"/>
</dbReference>
<comment type="caution">
    <text evidence="2">The sequence shown here is derived from an EMBL/GenBank/DDBJ whole genome shotgun (WGS) entry which is preliminary data.</text>
</comment>
<feature type="domain" description="Xylose isomerase-like TIM barrel" evidence="1">
    <location>
        <begin position="29"/>
        <end position="286"/>
    </location>
</feature>
<accession>A0ABS8DK78</accession>
<dbReference type="InterPro" id="IPR013022">
    <property type="entry name" value="Xyl_isomerase-like_TIM-brl"/>
</dbReference>
<dbReference type="RefSeq" id="WP_066738157.1">
    <property type="nucleotide sequence ID" value="NZ_JAJCIQ010000015.1"/>
</dbReference>
<dbReference type="SUPFAM" id="SSF51658">
    <property type="entry name" value="Xylose isomerase-like"/>
    <property type="match status" value="1"/>
</dbReference>
<evidence type="ECO:0000259" key="1">
    <source>
        <dbReference type="Pfam" id="PF01261"/>
    </source>
</evidence>
<dbReference type="PANTHER" id="PTHR12110">
    <property type="entry name" value="HYDROXYPYRUVATE ISOMERASE"/>
    <property type="match status" value="1"/>
</dbReference>
<dbReference type="EMBL" id="JAJCIS010000015">
    <property type="protein sequence ID" value="MCB7388848.1"/>
    <property type="molecule type" value="Genomic_DNA"/>
</dbReference>
<evidence type="ECO:0000313" key="3">
    <source>
        <dbReference type="Proteomes" id="UP001299546"/>
    </source>
</evidence>
<dbReference type="InterPro" id="IPR036237">
    <property type="entry name" value="Xyl_isomerase-like_sf"/>
</dbReference>
<dbReference type="Pfam" id="PF01261">
    <property type="entry name" value="AP_endonuc_2"/>
    <property type="match status" value="1"/>
</dbReference>
<organism evidence="2 3">
    <name type="scientific">Bariatricus massiliensis</name>
    <dbReference type="NCBI Taxonomy" id="1745713"/>
    <lineage>
        <taxon>Bacteria</taxon>
        <taxon>Bacillati</taxon>
        <taxon>Bacillota</taxon>
        <taxon>Clostridia</taxon>
        <taxon>Lachnospirales</taxon>
        <taxon>Lachnospiraceae</taxon>
        <taxon>Bariatricus</taxon>
    </lineage>
</organism>
<proteinExistence type="predicted"/>